<protein>
    <recommendedName>
        <fullName evidence="8 9">Structure-specific endonuclease subunit SLX4</fullName>
    </recommendedName>
</protein>
<feature type="compositionally biased region" description="Polar residues" evidence="10">
    <location>
        <begin position="31"/>
        <end position="40"/>
    </location>
</feature>
<dbReference type="GO" id="GO:0006310">
    <property type="term" value="P:DNA recombination"/>
    <property type="evidence" value="ECO:0007669"/>
    <property type="project" value="UniProtKB-UniRule"/>
</dbReference>
<feature type="compositionally biased region" description="Basic residues" evidence="10">
    <location>
        <begin position="368"/>
        <end position="385"/>
    </location>
</feature>
<reference evidence="11 12" key="1">
    <citation type="journal article" date="2013" name="Chin. Sci. Bull.">
        <title>Genome survey uncovers the secrets of sex and lifestyle in caterpillar fungus.</title>
        <authorList>
            <person name="Hu X."/>
            <person name="Zhang Y."/>
            <person name="Xiao G."/>
            <person name="Zheng P."/>
            <person name="Xia Y."/>
            <person name="Zhang X."/>
            <person name="St Leger R.J."/>
            <person name="Liu X."/>
            <person name="Wang C."/>
        </authorList>
    </citation>
    <scope>NUCLEOTIDE SEQUENCE [LARGE SCALE GENOMIC DNA]</scope>
    <source>
        <strain evidence="12">Co18 / CGMCC 3.14243</strain>
        <tissue evidence="11">Fruit-body</tissue>
    </source>
</reference>
<comment type="subunit">
    <text evidence="9">Forms a heterodimer with SLX1.</text>
</comment>
<evidence type="ECO:0000256" key="2">
    <source>
        <dbReference type="ARBA" id="ARBA00006661"/>
    </source>
</evidence>
<keyword evidence="5 9" id="KW-0233">DNA recombination</keyword>
<feature type="region of interest" description="Disordered" evidence="10">
    <location>
        <begin position="304"/>
        <end position="393"/>
    </location>
</feature>
<evidence type="ECO:0000256" key="9">
    <source>
        <dbReference type="HAMAP-Rule" id="MF_03110"/>
    </source>
</evidence>
<comment type="subcellular location">
    <subcellularLocation>
        <location evidence="1 9">Nucleus</location>
    </subcellularLocation>
</comment>
<dbReference type="AlphaFoldDB" id="T5ACU4"/>
<evidence type="ECO:0000256" key="8">
    <source>
        <dbReference type="ARBA" id="ARBA00029496"/>
    </source>
</evidence>
<dbReference type="InterPro" id="IPR027784">
    <property type="entry name" value="Slx4_ascomycetes"/>
</dbReference>
<feature type="compositionally biased region" description="Low complexity" evidence="10">
    <location>
        <begin position="740"/>
        <end position="751"/>
    </location>
</feature>
<feature type="region of interest" description="Disordered" evidence="10">
    <location>
        <begin position="832"/>
        <end position="851"/>
    </location>
</feature>
<feature type="compositionally biased region" description="Low complexity" evidence="10">
    <location>
        <begin position="832"/>
        <end position="850"/>
    </location>
</feature>
<feature type="region of interest" description="Disordered" evidence="10">
    <location>
        <begin position="1"/>
        <end position="66"/>
    </location>
</feature>
<evidence type="ECO:0000256" key="10">
    <source>
        <dbReference type="SAM" id="MobiDB-lite"/>
    </source>
</evidence>
<dbReference type="CDD" id="cd22999">
    <property type="entry name" value="SAP_SLX4"/>
    <property type="match status" value="1"/>
</dbReference>
<organism evidence="11 12">
    <name type="scientific">Ophiocordyceps sinensis (strain Co18 / CGMCC 3.14243)</name>
    <name type="common">Yarsagumba caterpillar fungus</name>
    <name type="synonym">Hirsutella sinensis</name>
    <dbReference type="NCBI Taxonomy" id="911162"/>
    <lineage>
        <taxon>Eukaryota</taxon>
        <taxon>Fungi</taxon>
        <taxon>Dikarya</taxon>
        <taxon>Ascomycota</taxon>
        <taxon>Pezizomycotina</taxon>
        <taxon>Sordariomycetes</taxon>
        <taxon>Hypocreomycetidae</taxon>
        <taxon>Hypocreales</taxon>
        <taxon>Ophiocordycipitaceae</taxon>
        <taxon>Ophiocordyceps</taxon>
    </lineage>
</organism>
<feature type="region of interest" description="Disordered" evidence="10">
    <location>
        <begin position="740"/>
        <end position="826"/>
    </location>
</feature>
<evidence type="ECO:0000313" key="11">
    <source>
        <dbReference type="EMBL" id="EQK99637.1"/>
    </source>
</evidence>
<keyword evidence="6 9" id="KW-0234">DNA repair</keyword>
<keyword evidence="3 9" id="KW-0597">Phosphoprotein</keyword>
<dbReference type="HAMAP" id="MF_03110">
    <property type="entry name" value="Endonuc_su_Slx4"/>
    <property type="match status" value="1"/>
</dbReference>
<keyword evidence="7 9" id="KW-0539">Nucleus</keyword>
<feature type="region of interest" description="Disordered" evidence="10">
    <location>
        <begin position="78"/>
        <end position="198"/>
    </location>
</feature>
<keyword evidence="4 9" id="KW-0227">DNA damage</keyword>
<comment type="similarity">
    <text evidence="2 9">Belongs to the SLX4 family.</text>
</comment>
<feature type="compositionally biased region" description="Polar residues" evidence="10">
    <location>
        <begin position="340"/>
        <end position="353"/>
    </location>
</feature>
<dbReference type="Proteomes" id="UP000019374">
    <property type="component" value="Unassembled WGS sequence"/>
</dbReference>
<comment type="PTM">
    <text evidence="9">Phosphorylated in response to DNA damage.</text>
</comment>
<evidence type="ECO:0000256" key="4">
    <source>
        <dbReference type="ARBA" id="ARBA00022763"/>
    </source>
</evidence>
<dbReference type="GO" id="GO:0006281">
    <property type="term" value="P:DNA repair"/>
    <property type="evidence" value="ECO:0007669"/>
    <property type="project" value="UniProtKB-UniRule"/>
</dbReference>
<proteinExistence type="inferred from homology"/>
<dbReference type="eggNOG" id="ENOG502SEB3">
    <property type="taxonomic scope" value="Eukaryota"/>
</dbReference>
<accession>T5ACU4</accession>
<dbReference type="GO" id="GO:0006260">
    <property type="term" value="P:DNA replication"/>
    <property type="evidence" value="ECO:0007669"/>
    <property type="project" value="InterPro"/>
</dbReference>
<gene>
    <name evidence="9" type="primary">SLX4</name>
    <name evidence="11" type="ORF">OCS_04647</name>
</gene>
<comment type="function">
    <text evidence="9">Regulatory subunit of the SLX1-SLX4 structure-specific endonuclease that resolves DNA secondary structures generated during DNA repair and recombination. Has endonuclease activity towards branched DNA substrates, introducing single-strand cuts in duplex DNA close to junctions with ss-DNA.</text>
</comment>
<dbReference type="GO" id="GO:0017108">
    <property type="term" value="F:5'-flap endonuclease activity"/>
    <property type="evidence" value="ECO:0007669"/>
    <property type="project" value="InterPro"/>
</dbReference>
<evidence type="ECO:0000256" key="3">
    <source>
        <dbReference type="ARBA" id="ARBA00022553"/>
    </source>
</evidence>
<evidence type="ECO:0000256" key="6">
    <source>
        <dbReference type="ARBA" id="ARBA00023204"/>
    </source>
</evidence>
<dbReference type="EMBL" id="KE653232">
    <property type="protein sequence ID" value="EQK99637.1"/>
    <property type="molecule type" value="Genomic_DNA"/>
</dbReference>
<dbReference type="InterPro" id="IPR018574">
    <property type="entry name" value="Structure-sp_endonuc_su_Slx4"/>
</dbReference>
<name>T5ACU4_OPHSC</name>
<dbReference type="GO" id="GO:0033557">
    <property type="term" value="C:Slx1-Slx4 complex"/>
    <property type="evidence" value="ECO:0007669"/>
    <property type="project" value="UniProtKB-UniRule"/>
</dbReference>
<evidence type="ECO:0000256" key="1">
    <source>
        <dbReference type="ARBA" id="ARBA00004123"/>
    </source>
</evidence>
<evidence type="ECO:0000256" key="5">
    <source>
        <dbReference type="ARBA" id="ARBA00023172"/>
    </source>
</evidence>
<dbReference type="OrthoDB" id="5349119at2759"/>
<evidence type="ECO:0000313" key="12">
    <source>
        <dbReference type="Proteomes" id="UP000019374"/>
    </source>
</evidence>
<dbReference type="HOGENOM" id="CLU_005957_0_0_1"/>
<feature type="compositionally biased region" description="Basic residues" evidence="10">
    <location>
        <begin position="318"/>
        <end position="328"/>
    </location>
</feature>
<dbReference type="Pfam" id="PF09494">
    <property type="entry name" value="Slx4"/>
    <property type="match status" value="1"/>
</dbReference>
<sequence length="968" mass="105342">MVSPDAFLSPRSRAGWRAAQGAVPSSPDLPSVQQILSQKPPSRPPLKSGSKAAPIPENEATTTFTSAGSLWRSLKVDELAKPSSNQRKRVAKPTAVEDIDTSVSVEYQPKDVPQKRKPRRQKQVAPKRVEAPIEPLNESNPSADNQAWKKLKAPKKNANVAVVKPKPDTKNGSRSEALPDNDKEQARSCYFDSPEPQKSTKVRAAKVVENEPLNLEVAMARRTDWTPPAQRTRIIIDIDSGGPSEVEPPRTLQGDDAASEPFENMLASFKFDEPLQPDTGSNSSCEDSSFLRKRKLLELVPTSVVDAPESAKPDQSPTRRKAPKKKTRTITGIATAAYRPQTQPDQVTASVSDAQGRGAAKPAESKTRKSQPRKRPAKPSKKKQPPPKPILLSPGAALNQVARQDFVFGTWSQLAGEQSPTLLRDPQAAMRASNQLDSMEFTTPLNSDALEPPERQQTLWGAGARDADGDLFDVEVRNFADGSGLPEPASDVEVRNFADGSGLPEPASEPAPFGYIRCDEEDAICLPELPAVDKARDDGSFVNLSDILPPHRQSEPLEIINDDSHLMRNFADGSGLLEPTSEADPFNYIRCDKEDAICLPELPAVDKARDDGLFVNLSDILPHRQSEPLEIIDDNSHLSGSELPARRQQTFSLAEKPQIPKHAGEGSPVMDALERRPVPPSEPSFELYTDAQLAKEVAQYGFKPIKRRTAMIALLTKCQQERAHPGHGVVGSGFATAMGASRSASTSTVAAAREKRPRGPRKVSTGEEESPKQPPESPRRRQGRPRKDAGSPSVGRLAATSAKETAKDKSPAPVTQKGKAKAPRTVIEIPDSQSDAAGDSSASACSSPDATFSPAQPVDLSFTFDEDTVLALAMSPTDQQASLFTYITKAVTSAARTTDPAQPSWHEKMLMYDPIVLEKLTRWLNCGQLTRVGCDEEASVGQVKQWCESKSILCLWERNLRGEERKCV</sequence>
<evidence type="ECO:0000256" key="7">
    <source>
        <dbReference type="ARBA" id="ARBA00023242"/>
    </source>
</evidence>